<reference evidence="1 2" key="1">
    <citation type="submission" date="2021-03" db="EMBL/GenBank/DDBJ databases">
        <title>Genomic Encyclopedia of Type Strains, Phase IV (KMG-IV): sequencing the most valuable type-strain genomes for metagenomic binning, comparative biology and taxonomic classification.</title>
        <authorList>
            <person name="Goeker M."/>
        </authorList>
    </citation>
    <scope>NUCLEOTIDE SEQUENCE [LARGE SCALE GENOMIC DNA]</scope>
    <source>
        <strain evidence="1 2">DSM 1289</strain>
    </source>
</reference>
<dbReference type="EMBL" id="JAGGJX010000001">
    <property type="protein sequence ID" value="MBP1853719.1"/>
    <property type="molecule type" value="Genomic_DNA"/>
</dbReference>
<dbReference type="Proteomes" id="UP000767291">
    <property type="component" value="Unassembled WGS sequence"/>
</dbReference>
<gene>
    <name evidence="1" type="ORF">J2Z43_000109</name>
</gene>
<accession>A0ABS4E706</accession>
<name>A0ABS4E706_9FIRM</name>
<comment type="caution">
    <text evidence="1">The sequence shown here is derived from an EMBL/GenBank/DDBJ whole genome shotgun (WGS) entry which is preliminary data.</text>
</comment>
<proteinExistence type="predicted"/>
<organism evidence="1 2">
    <name type="scientific">Metaclostridioides mangenotii</name>
    <dbReference type="NCBI Taxonomy" id="1540"/>
    <lineage>
        <taxon>Bacteria</taxon>
        <taxon>Bacillati</taxon>
        <taxon>Bacillota</taxon>
        <taxon>Clostridia</taxon>
        <taxon>Peptostreptococcales</taxon>
        <taxon>Peptostreptococcaceae</taxon>
        <taxon>Metaclostridioides</taxon>
    </lineage>
</organism>
<evidence type="ECO:0000313" key="2">
    <source>
        <dbReference type="Proteomes" id="UP000767291"/>
    </source>
</evidence>
<dbReference type="RefSeq" id="WP_209455377.1">
    <property type="nucleotide sequence ID" value="NZ_BAAACS010000017.1"/>
</dbReference>
<protein>
    <submittedName>
        <fullName evidence="1">Uncharacterized protein</fullName>
    </submittedName>
</protein>
<sequence length="193" mass="21810">MSGVKRDEQFSIYKVTNANMLFEGETAAKKFGDTGELEVSAKTKEINKVAEGTIVDTKSMIEEMSLKYVGHITREMLRNVFGISTDGLKAGVYSYGANSKGKKGTLTFDEYDLWETDTLMMAYPVVTIASGLELKIKSGEDEVAEIELEFKVLPDKYKNYHYEAFKSELDETIVNEWHTKFDPEKIREAKVGE</sequence>
<keyword evidence="2" id="KW-1185">Reference proteome</keyword>
<evidence type="ECO:0000313" key="1">
    <source>
        <dbReference type="EMBL" id="MBP1853719.1"/>
    </source>
</evidence>